<dbReference type="EnsemblPlants" id="Pp3c17_15041V3.1">
    <property type="protein sequence ID" value="PAC:32907294.CDS.1"/>
    <property type="gene ID" value="Pp3c17_15041"/>
</dbReference>
<evidence type="ECO:0000313" key="2">
    <source>
        <dbReference type="EnsemblPlants" id="PAC:32907294.CDS.1"/>
    </source>
</evidence>
<dbReference type="AlphaFoldDB" id="A0A2K1J409"/>
<gene>
    <name evidence="1" type="ORF">PHYPA_022112</name>
</gene>
<dbReference type="Gramene" id="Pp3c17_15041V3.1">
    <property type="protein sequence ID" value="PAC:32907294.CDS.1"/>
    <property type="gene ID" value="Pp3c17_15041"/>
</dbReference>
<protein>
    <submittedName>
        <fullName evidence="1 2">Uncharacterized protein</fullName>
    </submittedName>
</protein>
<reference evidence="2" key="3">
    <citation type="submission" date="2020-12" db="UniProtKB">
        <authorList>
            <consortium name="EnsemblPlants"/>
        </authorList>
    </citation>
    <scope>IDENTIFICATION</scope>
</reference>
<dbReference type="EMBL" id="ABEU02000017">
    <property type="protein sequence ID" value="PNR36261.1"/>
    <property type="molecule type" value="Genomic_DNA"/>
</dbReference>
<dbReference type="InParanoid" id="A0A2K1J409"/>
<keyword evidence="3" id="KW-1185">Reference proteome</keyword>
<name>A0A2K1J409_PHYPA</name>
<reference evidence="1 3" key="1">
    <citation type="journal article" date="2008" name="Science">
        <title>The Physcomitrella genome reveals evolutionary insights into the conquest of land by plants.</title>
        <authorList>
            <person name="Rensing S."/>
            <person name="Lang D."/>
            <person name="Zimmer A."/>
            <person name="Terry A."/>
            <person name="Salamov A."/>
            <person name="Shapiro H."/>
            <person name="Nishiyama T."/>
            <person name="Perroud P.-F."/>
            <person name="Lindquist E."/>
            <person name="Kamisugi Y."/>
            <person name="Tanahashi T."/>
            <person name="Sakakibara K."/>
            <person name="Fujita T."/>
            <person name="Oishi K."/>
            <person name="Shin-I T."/>
            <person name="Kuroki Y."/>
            <person name="Toyoda A."/>
            <person name="Suzuki Y."/>
            <person name="Hashimoto A."/>
            <person name="Yamaguchi K."/>
            <person name="Sugano A."/>
            <person name="Kohara Y."/>
            <person name="Fujiyama A."/>
            <person name="Anterola A."/>
            <person name="Aoki S."/>
            <person name="Ashton N."/>
            <person name="Barbazuk W.B."/>
            <person name="Barker E."/>
            <person name="Bennetzen J."/>
            <person name="Bezanilla M."/>
            <person name="Blankenship R."/>
            <person name="Cho S.H."/>
            <person name="Dutcher S."/>
            <person name="Estelle M."/>
            <person name="Fawcett J.A."/>
            <person name="Gundlach H."/>
            <person name="Hanada K."/>
            <person name="Heyl A."/>
            <person name="Hicks K.A."/>
            <person name="Hugh J."/>
            <person name="Lohr M."/>
            <person name="Mayer K."/>
            <person name="Melkozernov A."/>
            <person name="Murata T."/>
            <person name="Nelson D."/>
            <person name="Pils B."/>
            <person name="Prigge M."/>
            <person name="Reiss B."/>
            <person name="Renner T."/>
            <person name="Rombauts S."/>
            <person name="Rushton P."/>
            <person name="Sanderfoot A."/>
            <person name="Schween G."/>
            <person name="Shiu S.-H."/>
            <person name="Stueber K."/>
            <person name="Theodoulou F.L."/>
            <person name="Tu H."/>
            <person name="Van de Peer Y."/>
            <person name="Verrier P.J."/>
            <person name="Waters E."/>
            <person name="Wood A."/>
            <person name="Yang L."/>
            <person name="Cove D."/>
            <person name="Cuming A."/>
            <person name="Hasebe M."/>
            <person name="Lucas S."/>
            <person name="Mishler D.B."/>
            <person name="Reski R."/>
            <person name="Grigoriev I."/>
            <person name="Quatrano R.S."/>
            <person name="Boore J.L."/>
        </authorList>
    </citation>
    <scope>NUCLEOTIDE SEQUENCE [LARGE SCALE GENOMIC DNA]</scope>
    <source>
        <strain evidence="2 3">cv. Gransden 2004</strain>
    </source>
</reference>
<proteinExistence type="predicted"/>
<sequence>MACLCATPTQPLSRIHLGEGGADAEMSAILVLAPNPKEKGSSSVIPDEQLRHGNVHKQHIQTLHMLFCGLVPVMYKVERVGFGGCRSKSSASN</sequence>
<evidence type="ECO:0000313" key="1">
    <source>
        <dbReference type="EMBL" id="PNR36261.1"/>
    </source>
</evidence>
<accession>A0A2K1J409</accession>
<dbReference type="Proteomes" id="UP000006727">
    <property type="component" value="Chromosome 17"/>
</dbReference>
<evidence type="ECO:0000313" key="3">
    <source>
        <dbReference type="Proteomes" id="UP000006727"/>
    </source>
</evidence>
<reference evidence="1 3" key="2">
    <citation type="journal article" date="2018" name="Plant J.">
        <title>The Physcomitrella patens chromosome-scale assembly reveals moss genome structure and evolution.</title>
        <authorList>
            <person name="Lang D."/>
            <person name="Ullrich K.K."/>
            <person name="Murat F."/>
            <person name="Fuchs J."/>
            <person name="Jenkins J."/>
            <person name="Haas F.B."/>
            <person name="Piednoel M."/>
            <person name="Gundlach H."/>
            <person name="Van Bel M."/>
            <person name="Meyberg R."/>
            <person name="Vives C."/>
            <person name="Morata J."/>
            <person name="Symeonidi A."/>
            <person name="Hiss M."/>
            <person name="Muchero W."/>
            <person name="Kamisugi Y."/>
            <person name="Saleh O."/>
            <person name="Blanc G."/>
            <person name="Decker E.L."/>
            <person name="van Gessel N."/>
            <person name="Grimwood J."/>
            <person name="Hayes R.D."/>
            <person name="Graham S.W."/>
            <person name="Gunter L.E."/>
            <person name="McDaniel S.F."/>
            <person name="Hoernstein S.N.W."/>
            <person name="Larsson A."/>
            <person name="Li F.W."/>
            <person name="Perroud P.F."/>
            <person name="Phillips J."/>
            <person name="Ranjan P."/>
            <person name="Rokshar D.S."/>
            <person name="Rothfels C.J."/>
            <person name="Schneider L."/>
            <person name="Shu S."/>
            <person name="Stevenson D.W."/>
            <person name="Thummler F."/>
            <person name="Tillich M."/>
            <person name="Villarreal Aguilar J.C."/>
            <person name="Widiez T."/>
            <person name="Wong G.K."/>
            <person name="Wymore A."/>
            <person name="Zhang Y."/>
            <person name="Zimmer A.D."/>
            <person name="Quatrano R.S."/>
            <person name="Mayer K.F.X."/>
            <person name="Goodstein D."/>
            <person name="Casacuberta J.M."/>
            <person name="Vandepoele K."/>
            <person name="Reski R."/>
            <person name="Cuming A.C."/>
            <person name="Tuskan G.A."/>
            <person name="Maumus F."/>
            <person name="Salse J."/>
            <person name="Schmutz J."/>
            <person name="Rensing S.A."/>
        </authorList>
    </citation>
    <scope>NUCLEOTIDE SEQUENCE [LARGE SCALE GENOMIC DNA]</scope>
    <source>
        <strain evidence="2 3">cv. Gransden 2004</strain>
    </source>
</reference>
<organism evidence="1">
    <name type="scientific">Physcomitrium patens</name>
    <name type="common">Spreading-leaved earth moss</name>
    <name type="synonym">Physcomitrella patens</name>
    <dbReference type="NCBI Taxonomy" id="3218"/>
    <lineage>
        <taxon>Eukaryota</taxon>
        <taxon>Viridiplantae</taxon>
        <taxon>Streptophyta</taxon>
        <taxon>Embryophyta</taxon>
        <taxon>Bryophyta</taxon>
        <taxon>Bryophytina</taxon>
        <taxon>Bryopsida</taxon>
        <taxon>Funariidae</taxon>
        <taxon>Funariales</taxon>
        <taxon>Funariaceae</taxon>
        <taxon>Physcomitrium</taxon>
    </lineage>
</organism>